<evidence type="ECO:0000313" key="4">
    <source>
        <dbReference type="Proteomes" id="UP001472866"/>
    </source>
</evidence>
<evidence type="ECO:0000313" key="3">
    <source>
        <dbReference type="EMBL" id="WZN67218.1"/>
    </source>
</evidence>
<feature type="compositionally biased region" description="Basic and acidic residues" evidence="1">
    <location>
        <begin position="449"/>
        <end position="459"/>
    </location>
</feature>
<dbReference type="PANTHER" id="PTHR23092:SF48">
    <property type="entry name" value="NUCLEOTIDYLTRANSFERASE FAMILY PROTEIN"/>
    <property type="match status" value="1"/>
</dbReference>
<gene>
    <name evidence="3" type="ORF">HKI87_18g87900</name>
</gene>
<dbReference type="SUPFAM" id="SSF81301">
    <property type="entry name" value="Nucleotidyltransferase"/>
    <property type="match status" value="1"/>
</dbReference>
<dbReference type="SUPFAM" id="SSF81631">
    <property type="entry name" value="PAP/OAS1 substrate-binding domain"/>
    <property type="match status" value="1"/>
</dbReference>
<feature type="region of interest" description="Disordered" evidence="1">
    <location>
        <begin position="157"/>
        <end position="195"/>
    </location>
</feature>
<feature type="compositionally biased region" description="Basic residues" evidence="1">
    <location>
        <begin position="159"/>
        <end position="180"/>
    </location>
</feature>
<dbReference type="Pfam" id="PF22600">
    <property type="entry name" value="MTPAP-like_central"/>
    <property type="match status" value="1"/>
</dbReference>
<dbReference type="GO" id="GO:0043634">
    <property type="term" value="P:polyadenylation-dependent ncRNA catabolic process"/>
    <property type="evidence" value="ECO:0007669"/>
    <property type="project" value="TreeGrafter"/>
</dbReference>
<feature type="compositionally biased region" description="Low complexity" evidence="1">
    <location>
        <begin position="620"/>
        <end position="647"/>
    </location>
</feature>
<reference evidence="3 4" key="1">
    <citation type="submission" date="2024-03" db="EMBL/GenBank/DDBJ databases">
        <title>Complete genome sequence of the green alga Chloropicon roscoffensis RCC1871.</title>
        <authorList>
            <person name="Lemieux C."/>
            <person name="Pombert J.-F."/>
            <person name="Otis C."/>
            <person name="Turmel M."/>
        </authorList>
    </citation>
    <scope>NUCLEOTIDE SEQUENCE [LARGE SCALE GENOMIC DNA]</scope>
    <source>
        <strain evidence="3 4">RCC1871</strain>
    </source>
</reference>
<dbReference type="PANTHER" id="PTHR23092">
    <property type="entry name" value="POLY(A) RNA POLYMERASE"/>
    <property type="match status" value="1"/>
</dbReference>
<dbReference type="EMBL" id="CP151518">
    <property type="protein sequence ID" value="WZN67218.1"/>
    <property type="molecule type" value="Genomic_DNA"/>
</dbReference>
<feature type="compositionally biased region" description="Basic and acidic residues" evidence="1">
    <location>
        <begin position="424"/>
        <end position="435"/>
    </location>
</feature>
<dbReference type="CDD" id="cd05402">
    <property type="entry name" value="NT_PAP_TUTase"/>
    <property type="match status" value="1"/>
</dbReference>
<dbReference type="GO" id="GO:0031123">
    <property type="term" value="P:RNA 3'-end processing"/>
    <property type="evidence" value="ECO:0007669"/>
    <property type="project" value="TreeGrafter"/>
</dbReference>
<dbReference type="GO" id="GO:0005730">
    <property type="term" value="C:nucleolus"/>
    <property type="evidence" value="ECO:0007669"/>
    <property type="project" value="TreeGrafter"/>
</dbReference>
<organism evidence="3 4">
    <name type="scientific">Chloropicon roscoffensis</name>
    <dbReference type="NCBI Taxonomy" id="1461544"/>
    <lineage>
        <taxon>Eukaryota</taxon>
        <taxon>Viridiplantae</taxon>
        <taxon>Chlorophyta</taxon>
        <taxon>Chloropicophyceae</taxon>
        <taxon>Chloropicales</taxon>
        <taxon>Chloropicaceae</taxon>
        <taxon>Chloropicon</taxon>
    </lineage>
</organism>
<dbReference type="InterPro" id="IPR054708">
    <property type="entry name" value="MTPAP-like_central"/>
</dbReference>
<feature type="compositionally biased region" description="Basic and acidic residues" evidence="1">
    <location>
        <begin position="1"/>
        <end position="17"/>
    </location>
</feature>
<evidence type="ECO:0000256" key="1">
    <source>
        <dbReference type="SAM" id="MobiDB-lite"/>
    </source>
</evidence>
<evidence type="ECO:0000259" key="2">
    <source>
        <dbReference type="Pfam" id="PF22600"/>
    </source>
</evidence>
<keyword evidence="4" id="KW-1185">Reference proteome</keyword>
<feature type="region of interest" description="Disordered" evidence="1">
    <location>
        <begin position="587"/>
        <end position="650"/>
    </location>
</feature>
<dbReference type="Gene3D" id="3.30.460.10">
    <property type="entry name" value="Beta Polymerase, domain 2"/>
    <property type="match status" value="1"/>
</dbReference>
<dbReference type="Proteomes" id="UP001472866">
    <property type="component" value="Chromosome 18"/>
</dbReference>
<accession>A0AAX4PMD4</accession>
<feature type="region of interest" description="Disordered" evidence="1">
    <location>
        <begin position="1"/>
        <end position="42"/>
    </location>
</feature>
<dbReference type="Gene3D" id="1.10.1410.10">
    <property type="match status" value="1"/>
</dbReference>
<dbReference type="InterPro" id="IPR045862">
    <property type="entry name" value="Trf4-like"/>
</dbReference>
<dbReference type="InterPro" id="IPR043519">
    <property type="entry name" value="NT_sf"/>
</dbReference>
<name>A0AAX4PMD4_9CHLO</name>
<dbReference type="GO" id="GO:0003729">
    <property type="term" value="F:mRNA binding"/>
    <property type="evidence" value="ECO:0007669"/>
    <property type="project" value="TreeGrafter"/>
</dbReference>
<dbReference type="GO" id="GO:1990817">
    <property type="term" value="F:poly(A) RNA polymerase activity"/>
    <property type="evidence" value="ECO:0007669"/>
    <property type="project" value="InterPro"/>
</dbReference>
<dbReference type="AlphaFoldDB" id="A0AAX4PMD4"/>
<proteinExistence type="predicted"/>
<feature type="compositionally biased region" description="Basic and acidic residues" evidence="1">
    <location>
        <begin position="181"/>
        <end position="192"/>
    </location>
</feature>
<protein>
    <submittedName>
        <fullName evidence="3">Terminal nucleotidyltransferase</fullName>
    </submittedName>
</protein>
<sequence length="1052" mass="114736">MMGEGVHCEKALSDGGKRRGRMPVWDDGAPLTSEPLSEDEGGVWERRSLRRAAAATSTSSSFRPSSNQVCDTLTEHLSLYHTAQAKQGNDTRAAVLKHFASLSLDQRRQALTCLDAEWIAVVNEMAIVRARRRLGDRTRFLVLQELLRPATAATSSARRVAKAASKGKGKRKQSKKKKRKAADDRERRREGGDEGVTARARNALCTRTSSEAYHRLLGCGEESAALLDSCFLFSANASARANAFALADEALEDPGRIFAWCGKISLGSFLSRDQGDDAWKRHDHHETHWLQSLGYYTLPAYLASKIELLLWRSFHQQHSGSVVTSLPADQHGLNRALRTRIFLHRLNGEGEDDCGASSFPKQIQKLKRLIWAAADGSVVSSGRLYLSRPTIPELNALAFECCREALEITSRAREAALLAEVEGEERREREEEEKAARKREKRRQQRKRKTEEARHREAEAAAAAAAKEREEEEAMVAKQKAKQKALALEEKAAEAVVLGGDSPAPRSNAGEEASWMGAIVPEAHDSFSWANIFGAQDSGASFYWGVTDACAELVDAGSEKSFHSINSSTTRELVLGSLLSNLDQDLEPVEDASERAEAPAAPALRVSTSAARSPDPPHGARPSSSSSSSRTVARSEASSPTAAAAAVRARRPSLEGAAAPRWLLRRRSSEVLLLSARTEPKVNSSTSFFMSSNAPPRSLLRIAKLGELPGGSSPYRQVFLSREKWWESHAAGTAKSAAFTAALDARIDLFVCGVRNYQRGVMARQRSALGRVLEAVHVIWPRARAKIFGSVASGLSLPKSDVDVVLWLPPVRSVGGLKNILEVGILESGNAEKESFVQQLARQLSRQQWVVQESLRVVDRTAIPLVSVECTDEEGGPPLSVDISFQSQSHHGLLAAAIVRELTSILPTLAPLILCLKHFLSVHKMSKAYTGGLGSYVLTLIVASFLVHQPPGVSVGRLLLDFLHFFGRAPEIQRFRFGLAGVGGIPPHEAMFDPLCVEDPLQPGKNAAQNCFRITQIQKQVARAYGNAEGLLLGGKLDEGGDLLEKIFGCPF</sequence>
<feature type="compositionally biased region" description="Basic residues" evidence="1">
    <location>
        <begin position="436"/>
        <end position="448"/>
    </location>
</feature>
<feature type="domain" description="Poly(A) RNA polymerase mitochondrial-like central palm" evidence="2">
    <location>
        <begin position="766"/>
        <end position="887"/>
    </location>
</feature>
<dbReference type="GO" id="GO:0031499">
    <property type="term" value="C:TRAMP complex"/>
    <property type="evidence" value="ECO:0007669"/>
    <property type="project" value="TreeGrafter"/>
</dbReference>
<feature type="region of interest" description="Disordered" evidence="1">
    <location>
        <begin position="421"/>
        <end position="470"/>
    </location>
</feature>